<dbReference type="Proteomes" id="UP000615446">
    <property type="component" value="Unassembled WGS sequence"/>
</dbReference>
<feature type="domain" description="BED-type" evidence="5">
    <location>
        <begin position="8"/>
        <end position="61"/>
    </location>
</feature>
<evidence type="ECO:0000313" key="6">
    <source>
        <dbReference type="EMBL" id="GET01814.1"/>
    </source>
</evidence>
<name>A0A8H3M6X7_9GLOM</name>
<evidence type="ECO:0000256" key="4">
    <source>
        <dbReference type="PROSITE-ProRule" id="PRU00027"/>
    </source>
</evidence>
<reference evidence="6" key="1">
    <citation type="submission" date="2019-10" db="EMBL/GenBank/DDBJ databases">
        <title>Conservation and host-specific expression of non-tandemly repeated heterogenous ribosome RNA gene in arbuscular mycorrhizal fungi.</title>
        <authorList>
            <person name="Maeda T."/>
            <person name="Kobayashi Y."/>
            <person name="Nakagawa T."/>
            <person name="Ezawa T."/>
            <person name="Yamaguchi K."/>
            <person name="Bino T."/>
            <person name="Nishimoto Y."/>
            <person name="Shigenobu S."/>
            <person name="Kawaguchi M."/>
        </authorList>
    </citation>
    <scope>NUCLEOTIDE SEQUENCE</scope>
    <source>
        <strain evidence="6">HR1</strain>
    </source>
</reference>
<keyword evidence="2 4" id="KW-0863">Zinc-finger</keyword>
<dbReference type="PROSITE" id="PS50808">
    <property type="entry name" value="ZF_BED"/>
    <property type="match status" value="1"/>
</dbReference>
<evidence type="ECO:0000259" key="5">
    <source>
        <dbReference type="PROSITE" id="PS50808"/>
    </source>
</evidence>
<dbReference type="GO" id="GO:0003677">
    <property type="term" value="F:DNA binding"/>
    <property type="evidence" value="ECO:0007669"/>
    <property type="project" value="InterPro"/>
</dbReference>
<keyword evidence="3" id="KW-0862">Zinc</keyword>
<keyword evidence="1" id="KW-0479">Metal-binding</keyword>
<dbReference type="AlphaFoldDB" id="A0A8H3M6X7"/>
<evidence type="ECO:0000256" key="1">
    <source>
        <dbReference type="ARBA" id="ARBA00022723"/>
    </source>
</evidence>
<dbReference type="InterPro" id="IPR003656">
    <property type="entry name" value="Znf_BED"/>
</dbReference>
<proteinExistence type="predicted"/>
<gene>
    <name evidence="6" type="ORF">RCL2_002820700</name>
</gene>
<evidence type="ECO:0000256" key="2">
    <source>
        <dbReference type="ARBA" id="ARBA00022771"/>
    </source>
</evidence>
<organism evidence="6 7">
    <name type="scientific">Rhizophagus clarus</name>
    <dbReference type="NCBI Taxonomy" id="94130"/>
    <lineage>
        <taxon>Eukaryota</taxon>
        <taxon>Fungi</taxon>
        <taxon>Fungi incertae sedis</taxon>
        <taxon>Mucoromycota</taxon>
        <taxon>Glomeromycotina</taxon>
        <taxon>Glomeromycetes</taxon>
        <taxon>Glomerales</taxon>
        <taxon>Glomeraceae</taxon>
        <taxon>Rhizophagus</taxon>
    </lineage>
</organism>
<dbReference type="OrthoDB" id="2306814at2759"/>
<comment type="caution">
    <text evidence="6">The sequence shown here is derived from an EMBL/GenBank/DDBJ whole genome shotgun (WGS) entry which is preliminary data.</text>
</comment>
<evidence type="ECO:0000256" key="3">
    <source>
        <dbReference type="ARBA" id="ARBA00022833"/>
    </source>
</evidence>
<dbReference type="EMBL" id="BLAL01000302">
    <property type="protein sequence ID" value="GET01814.1"/>
    <property type="molecule type" value="Genomic_DNA"/>
</dbReference>
<accession>A0A8H3M6X7</accession>
<evidence type="ECO:0000313" key="7">
    <source>
        <dbReference type="Proteomes" id="UP000615446"/>
    </source>
</evidence>
<sequence length="89" mass="10380">MLLKKQGRMKSPIWLHFIEKPLLNSSHYEAKCKYCSGKMGGVLANILKHLKEEYPKVNNEFRISLYELINTNNNTKKIEINVHVLNPLN</sequence>
<dbReference type="GO" id="GO:0008270">
    <property type="term" value="F:zinc ion binding"/>
    <property type="evidence" value="ECO:0007669"/>
    <property type="project" value="UniProtKB-KW"/>
</dbReference>
<protein>
    <recommendedName>
        <fullName evidence="5">BED-type domain-containing protein</fullName>
    </recommendedName>
</protein>